<dbReference type="Gene3D" id="3.40.50.12580">
    <property type="match status" value="1"/>
</dbReference>
<evidence type="ECO:0000313" key="1">
    <source>
        <dbReference type="EMBL" id="SFC07581.1"/>
    </source>
</evidence>
<organism evidence="1 2">
    <name type="scientific">Flexibacter flexilis DSM 6793</name>
    <dbReference type="NCBI Taxonomy" id="927664"/>
    <lineage>
        <taxon>Bacteria</taxon>
        <taxon>Pseudomonadati</taxon>
        <taxon>Bacteroidota</taxon>
        <taxon>Cytophagia</taxon>
        <taxon>Cytophagales</taxon>
        <taxon>Flexibacteraceae</taxon>
        <taxon>Flexibacter</taxon>
    </lineage>
</organism>
<dbReference type="EMBL" id="FOLE01000002">
    <property type="protein sequence ID" value="SFC07581.1"/>
    <property type="molecule type" value="Genomic_DNA"/>
</dbReference>
<gene>
    <name evidence="1" type="ORF">SAMN05421780_102484</name>
</gene>
<evidence type="ECO:0008006" key="3">
    <source>
        <dbReference type="Google" id="ProtNLM"/>
    </source>
</evidence>
<protein>
    <recommendedName>
        <fullName evidence="3">CDP-Glycerol:Poly(Glycerophosphate) glycerophosphotransferase</fullName>
    </recommendedName>
</protein>
<dbReference type="Proteomes" id="UP000199514">
    <property type="component" value="Unassembled WGS sequence"/>
</dbReference>
<keyword evidence="2" id="KW-1185">Reference proteome</keyword>
<sequence length="461" mass="52730">MANNLGDTGPNIQSFKLFYYFCRNYFYFFKKSTGIIFQMRNRTAIYLDLLHHYFSDYVLALPKAERAKMAGFTRKAKLRHIALNSALELKRNLKTKSVAETELHDKIWVFAYSQNDFDALAFAKKIDGAIFVAERARKLKNCDKLYVLPYPSRLPYLRHFPSLIKGLVEAKNERAADLWDFIWTVTGWYEITLEVLKKYRPKALLITNDHSCIPRALLLAGKELGIPTIFVQHASVTAHFPPLAFDLSLLEGQAAWDNYKKIGEITGRVELIGMPKFDKFAPLRKKPTEINSLGIAFNLTDDLGKILKVCEVLHAKLPDLALCVRPHPKDPTKHDWSATHPYISKSTGAQESAFEFLGRHDAIIANNTSIHLEALLLNMPSFYLDISRPDCKIEDLYGYIANKLVPVAQSADNIITFIQKHNQHPEDVYQKAKYYNALVGTQEEGHSEELVIKYINDFLNK</sequence>
<accession>A0A1I1G7R7</accession>
<dbReference type="InterPro" id="IPR043148">
    <property type="entry name" value="TagF_C"/>
</dbReference>
<name>A0A1I1G7R7_9BACT</name>
<dbReference type="AlphaFoldDB" id="A0A1I1G7R7"/>
<reference evidence="1 2" key="1">
    <citation type="submission" date="2016-10" db="EMBL/GenBank/DDBJ databases">
        <authorList>
            <person name="de Groot N.N."/>
        </authorList>
    </citation>
    <scope>NUCLEOTIDE SEQUENCE [LARGE SCALE GENOMIC DNA]</scope>
    <source>
        <strain evidence="1 2">DSM 6793</strain>
    </source>
</reference>
<proteinExistence type="predicted"/>
<dbReference type="SUPFAM" id="SSF53756">
    <property type="entry name" value="UDP-Glycosyltransferase/glycogen phosphorylase"/>
    <property type="match status" value="1"/>
</dbReference>
<evidence type="ECO:0000313" key="2">
    <source>
        <dbReference type="Proteomes" id="UP000199514"/>
    </source>
</evidence>